<dbReference type="InterPro" id="IPR023296">
    <property type="entry name" value="Glyco_hydro_beta-prop_sf"/>
</dbReference>
<evidence type="ECO:0000256" key="4">
    <source>
        <dbReference type="PIRSR" id="PIRSR606710-1"/>
    </source>
</evidence>
<dbReference type="Pfam" id="PF17851">
    <property type="entry name" value="GH43_C2"/>
    <property type="match status" value="1"/>
</dbReference>
<dbReference type="Gene3D" id="2.115.10.20">
    <property type="entry name" value="Glycosyl hydrolase domain, family 43"/>
    <property type="match status" value="1"/>
</dbReference>
<evidence type="ECO:0000256" key="2">
    <source>
        <dbReference type="ARBA" id="ARBA00022801"/>
    </source>
</evidence>
<organism evidence="9 10">
    <name type="scientific">Muribaculum gordoncarteri</name>
    <dbReference type="NCBI Taxonomy" id="2530390"/>
    <lineage>
        <taxon>Bacteria</taxon>
        <taxon>Pseudomonadati</taxon>
        <taxon>Bacteroidota</taxon>
        <taxon>Bacteroidia</taxon>
        <taxon>Bacteroidales</taxon>
        <taxon>Muribaculaceae</taxon>
        <taxon>Muribaculum</taxon>
    </lineage>
</organism>
<gene>
    <name evidence="9" type="ORF">E7746_05970</name>
</gene>
<dbReference type="RefSeq" id="WP_136410193.1">
    <property type="nucleotide sequence ID" value="NZ_CP039393.1"/>
</dbReference>
<dbReference type="InterPro" id="IPR051795">
    <property type="entry name" value="Glycosyl_Hydrlase_43"/>
</dbReference>
<evidence type="ECO:0000313" key="9">
    <source>
        <dbReference type="EMBL" id="QCD35472.1"/>
    </source>
</evidence>
<feature type="domain" description="Beta-xylosidase C-terminal Concanavalin A-like" evidence="8">
    <location>
        <begin position="328"/>
        <end position="531"/>
    </location>
</feature>
<dbReference type="PANTHER" id="PTHR42812">
    <property type="entry name" value="BETA-XYLOSIDASE"/>
    <property type="match status" value="1"/>
</dbReference>
<keyword evidence="3 6" id="KW-0326">Glycosidase</keyword>
<dbReference type="GO" id="GO:0005975">
    <property type="term" value="P:carbohydrate metabolic process"/>
    <property type="evidence" value="ECO:0007669"/>
    <property type="project" value="InterPro"/>
</dbReference>
<evidence type="ECO:0000256" key="7">
    <source>
        <dbReference type="SAM" id="SignalP"/>
    </source>
</evidence>
<feature type="signal peptide" evidence="7">
    <location>
        <begin position="1"/>
        <end position="20"/>
    </location>
</feature>
<evidence type="ECO:0000256" key="3">
    <source>
        <dbReference type="ARBA" id="ARBA00023295"/>
    </source>
</evidence>
<dbReference type="InterPro" id="IPR041542">
    <property type="entry name" value="GH43_C2"/>
</dbReference>
<protein>
    <submittedName>
        <fullName evidence="9">Glycosyl hydrolase 43 family protein</fullName>
    </submittedName>
</protein>
<feature type="active site" description="Proton donor" evidence="4">
    <location>
        <position position="206"/>
    </location>
</feature>
<dbReference type="InterPro" id="IPR013320">
    <property type="entry name" value="ConA-like_dom_sf"/>
</dbReference>
<keyword evidence="10" id="KW-1185">Reference proteome</keyword>
<evidence type="ECO:0000256" key="5">
    <source>
        <dbReference type="PIRSR" id="PIRSR606710-2"/>
    </source>
</evidence>
<dbReference type="InterPro" id="IPR006710">
    <property type="entry name" value="Glyco_hydro_43"/>
</dbReference>
<feature type="active site" description="Proton acceptor" evidence="4">
    <location>
        <position position="43"/>
    </location>
</feature>
<accession>A0A4P7VHA1</accession>
<evidence type="ECO:0000256" key="6">
    <source>
        <dbReference type="RuleBase" id="RU361187"/>
    </source>
</evidence>
<evidence type="ECO:0000259" key="8">
    <source>
        <dbReference type="Pfam" id="PF17851"/>
    </source>
</evidence>
<dbReference type="CDD" id="cd09001">
    <property type="entry name" value="GH43_FsAxh1-like"/>
    <property type="match status" value="1"/>
</dbReference>
<dbReference type="OrthoDB" id="9801455at2"/>
<dbReference type="SUPFAM" id="SSF49899">
    <property type="entry name" value="Concanavalin A-like lectins/glucanases"/>
    <property type="match status" value="1"/>
</dbReference>
<dbReference type="Gene3D" id="2.60.120.200">
    <property type="match status" value="1"/>
</dbReference>
<reference evidence="9 10" key="1">
    <citation type="submission" date="2019-02" db="EMBL/GenBank/DDBJ databases">
        <title>Isolation and identification of novel species under the genus Muribaculum.</title>
        <authorList>
            <person name="Miyake S."/>
            <person name="Ding Y."/>
            <person name="Low A."/>
            <person name="Soh M."/>
            <person name="Seedorf H."/>
        </authorList>
    </citation>
    <scope>NUCLEOTIDE SEQUENCE [LARGE SCALE GENOMIC DNA]</scope>
    <source>
        <strain evidence="9 10">TLL-A4</strain>
    </source>
</reference>
<sequence>MILRNIIMSASLLLCLSASAGEESPGERFANSPNPVIWADVPDPDVIRVGDDFYMVSTTMHLMPGCPIMHSKDLVNWEIINYVFDTLEDSLRYHLEGGTVYGKGQWATSLRYHDGMFYVMFSPNDAPFQSYIFAAKNPRDKWEQVCRTNHFHDSSLFFDDDGRAYVFYGSGAINLRELKPDMTGVKEGGIDMTVIEPDEEARGLHEGSRAVKYNGKYYIMIINWPEGRNRRQLCYRADNITGPYEKHVVLEDNLDGFPYAAQGTIVDDVDGNWWGFIFQDRGAVGRVPTVMPCRWIDGWPMLGNEDGRIPKTITYTNRGEAPSRIVSSDDFDSDTIGLNWQWNHCPDNEFWSLTDRPGFLRLKTSRIARNIYQAVNTLSQRMEGPECFGSIKMDMSKMKDGDIAGLAAFNGHSVLLSVKKMGRKKYLVKHNELVNFSNPITLEVQVDDEEEERIEIKGNTIYLRIVADFRLGKDLATCFYSLDGKVWNEIGNPFQMRFDYTRLFMGTRFAIFNYATLNSGGYVDIDKFDYKRVEDIETQKLDKTLGYNTHTAIPSSASTRSTCR</sequence>
<dbReference type="PANTHER" id="PTHR42812:SF12">
    <property type="entry name" value="BETA-XYLOSIDASE-RELATED"/>
    <property type="match status" value="1"/>
</dbReference>
<feature type="site" description="Important for catalytic activity, responsible for pKa modulation of the active site Glu and correct orientation of both the proton donor and substrate" evidence="5">
    <location>
        <position position="153"/>
    </location>
</feature>
<evidence type="ECO:0000313" key="10">
    <source>
        <dbReference type="Proteomes" id="UP000297031"/>
    </source>
</evidence>
<name>A0A4P7VHA1_9BACT</name>
<keyword evidence="7" id="KW-0732">Signal</keyword>
<evidence type="ECO:0000256" key="1">
    <source>
        <dbReference type="ARBA" id="ARBA00009865"/>
    </source>
</evidence>
<dbReference type="KEGG" id="mgod:E7746_05970"/>
<feature type="chain" id="PRO_5020508584" evidence="7">
    <location>
        <begin position="21"/>
        <end position="564"/>
    </location>
</feature>
<dbReference type="GO" id="GO:0004553">
    <property type="term" value="F:hydrolase activity, hydrolyzing O-glycosyl compounds"/>
    <property type="evidence" value="ECO:0007669"/>
    <property type="project" value="InterPro"/>
</dbReference>
<dbReference type="EMBL" id="CP039393">
    <property type="protein sequence ID" value="QCD35472.1"/>
    <property type="molecule type" value="Genomic_DNA"/>
</dbReference>
<dbReference type="SUPFAM" id="SSF75005">
    <property type="entry name" value="Arabinanase/levansucrase/invertase"/>
    <property type="match status" value="1"/>
</dbReference>
<dbReference type="Pfam" id="PF04616">
    <property type="entry name" value="Glyco_hydro_43"/>
    <property type="match status" value="1"/>
</dbReference>
<keyword evidence="2 6" id="KW-0378">Hydrolase</keyword>
<dbReference type="AlphaFoldDB" id="A0A4P7VHA1"/>
<dbReference type="Proteomes" id="UP000297031">
    <property type="component" value="Chromosome"/>
</dbReference>
<proteinExistence type="inferred from homology"/>
<comment type="similarity">
    <text evidence="1 6">Belongs to the glycosyl hydrolase 43 family.</text>
</comment>